<reference evidence="2" key="2">
    <citation type="journal article" date="2015" name="Data Brief">
        <title>Shoot transcriptome of the giant reed, Arundo donax.</title>
        <authorList>
            <person name="Barrero R.A."/>
            <person name="Guerrero F.D."/>
            <person name="Moolhuijzen P."/>
            <person name="Goolsby J.A."/>
            <person name="Tidwell J."/>
            <person name="Bellgard S.E."/>
            <person name="Bellgard M.I."/>
        </authorList>
    </citation>
    <scope>NUCLEOTIDE SEQUENCE</scope>
    <source>
        <tissue evidence="2">Shoot tissue taken approximately 20 cm above the soil surface</tissue>
    </source>
</reference>
<name>A0A0A9D3Q6_ARUDO</name>
<reference evidence="2" key="1">
    <citation type="submission" date="2014-09" db="EMBL/GenBank/DDBJ databases">
        <authorList>
            <person name="Magalhaes I.L.F."/>
            <person name="Oliveira U."/>
            <person name="Santos F.R."/>
            <person name="Vidigal T.H.D.A."/>
            <person name="Brescovit A.D."/>
            <person name="Santos A.J."/>
        </authorList>
    </citation>
    <scope>NUCLEOTIDE SEQUENCE</scope>
    <source>
        <tissue evidence="2">Shoot tissue taken approximately 20 cm above the soil surface</tissue>
    </source>
</reference>
<protein>
    <submittedName>
        <fullName evidence="2">Uncharacterized protein</fullName>
    </submittedName>
</protein>
<evidence type="ECO:0000256" key="1">
    <source>
        <dbReference type="SAM" id="MobiDB-lite"/>
    </source>
</evidence>
<dbReference type="EMBL" id="GBRH01215454">
    <property type="protein sequence ID" value="JAD82441.1"/>
    <property type="molecule type" value="Transcribed_RNA"/>
</dbReference>
<organism evidence="2">
    <name type="scientific">Arundo donax</name>
    <name type="common">Giant reed</name>
    <name type="synonym">Donax arundinaceus</name>
    <dbReference type="NCBI Taxonomy" id="35708"/>
    <lineage>
        <taxon>Eukaryota</taxon>
        <taxon>Viridiplantae</taxon>
        <taxon>Streptophyta</taxon>
        <taxon>Embryophyta</taxon>
        <taxon>Tracheophyta</taxon>
        <taxon>Spermatophyta</taxon>
        <taxon>Magnoliopsida</taxon>
        <taxon>Liliopsida</taxon>
        <taxon>Poales</taxon>
        <taxon>Poaceae</taxon>
        <taxon>PACMAD clade</taxon>
        <taxon>Arundinoideae</taxon>
        <taxon>Arundineae</taxon>
        <taxon>Arundo</taxon>
    </lineage>
</organism>
<accession>A0A0A9D3Q6</accession>
<sequence>MASPAAKIRQANTRQSREISGTSAHKSYDHGHASFSPDVYRRQASSYSARSSQVSRSGSFRVAAQRVAGAFSSCFVPRIQVKTEEEEESFHHVSTDSGTAEVIFTSCSVLH</sequence>
<feature type="compositionally biased region" description="Polar residues" evidence="1">
    <location>
        <begin position="10"/>
        <end position="25"/>
    </location>
</feature>
<evidence type="ECO:0000313" key="2">
    <source>
        <dbReference type="EMBL" id="JAD82441.1"/>
    </source>
</evidence>
<feature type="region of interest" description="Disordered" evidence="1">
    <location>
        <begin position="1"/>
        <end position="35"/>
    </location>
</feature>
<proteinExistence type="predicted"/>
<dbReference type="AlphaFoldDB" id="A0A0A9D3Q6"/>